<feature type="compositionally biased region" description="Polar residues" evidence="1">
    <location>
        <begin position="571"/>
        <end position="589"/>
    </location>
</feature>
<feature type="region of interest" description="Disordered" evidence="1">
    <location>
        <begin position="499"/>
        <end position="643"/>
    </location>
</feature>
<protein>
    <recommendedName>
        <fullName evidence="2">HAUS augmin-like complex subunit 6 N-terminal domain-containing protein</fullName>
    </recommendedName>
</protein>
<feature type="domain" description="HAUS augmin-like complex subunit 6 N-terminal" evidence="2">
    <location>
        <begin position="47"/>
        <end position="273"/>
    </location>
</feature>
<reference evidence="3" key="2">
    <citation type="submission" date="2020-11" db="EMBL/GenBank/DDBJ databases">
        <title>Whole genome sequencing of Colletotrichum sp.</title>
        <authorList>
            <person name="Li H."/>
        </authorList>
    </citation>
    <scope>NUCLEOTIDE SEQUENCE</scope>
    <source>
        <strain evidence="3">CkLH20</strain>
    </source>
</reference>
<dbReference type="Proteomes" id="UP000781932">
    <property type="component" value="Unassembled WGS sequence"/>
</dbReference>
<feature type="region of interest" description="Disordered" evidence="1">
    <location>
        <begin position="726"/>
        <end position="750"/>
    </location>
</feature>
<dbReference type="AlphaFoldDB" id="A0A9P6HZR0"/>
<name>A0A9P6HZR0_9PEZI</name>
<feature type="region of interest" description="Disordered" evidence="1">
    <location>
        <begin position="665"/>
        <end position="695"/>
    </location>
</feature>
<evidence type="ECO:0000259" key="2">
    <source>
        <dbReference type="Pfam" id="PF14661"/>
    </source>
</evidence>
<feature type="compositionally biased region" description="Basic and acidic residues" evidence="1">
    <location>
        <begin position="669"/>
        <end position="679"/>
    </location>
</feature>
<dbReference type="GeneID" id="62163510"/>
<feature type="region of interest" description="Disordered" evidence="1">
    <location>
        <begin position="416"/>
        <end position="454"/>
    </location>
</feature>
<feature type="compositionally biased region" description="Pro residues" evidence="1">
    <location>
        <begin position="506"/>
        <end position="515"/>
    </location>
</feature>
<sequence length="750" mass="83944">MATLPPNSLLARSRQTRAGASTKASSSAAVTTTVAAPPIATSNLSVFLTNLRLLDFPSYPDWPGFDAHTFSVQKKRIHCVEWTLYQLFVLWDPEEARNKLQPFFPPREHVQSLNLRAALLRSLELAKKNGVLGRDAVVRKTMLDECKGERLEEVLAVFSSAVLKKMVADVAEAESEYPAIAQQLALENRGYSAERAELITLAIAHRVSIANAMRRKDGARKEYRRLADLLDSKELGIVRRKEQVKSAREHSKSRGISDDLKLDTWRTVRNNWAGNEQWMETLLYGDANARKDGLLAAPFDRVWRRLQSGRLSELEDHGKGLLEQLDGRVQTQRERLAKWQDFRHSMFGGQIPSAPAAASRPAKPKQGLDLEFNKHEKLHLDRMGSSRQLAKKTPHLTSEYADLLDGCERELAQVGSAPSVDLTQLLGPPPPTRQSGHPERPDGISGTRESLGEETISELSELEEEGQVHLGLRRPSIQDSLPQSRRLERLSIKLPDDMKKAADLPRPLPSPPVLPPDTHDELAIPPPTPPLPDDEETTEKISSRPPSPPRLKQRSVSFDSEDSLPEPEARSPTQELADQILNDINNASPSPAKRPKPRHTLSLAERTRLSMARSSRGVRYDPDDDDDDTLALKPFSTPNKPMEDITINITDEDDLMSRTRRSMAGFEAARQKAQLDRQRSLKKSRARARTEGSQFPVVEEETLQLDPDASILAEELMTVEDMEAVFRSRPRIKTSPAPSPSRRPLEAEDV</sequence>
<organism evidence="3 4">
    <name type="scientific">Colletotrichum karsti</name>
    <dbReference type="NCBI Taxonomy" id="1095194"/>
    <lineage>
        <taxon>Eukaryota</taxon>
        <taxon>Fungi</taxon>
        <taxon>Dikarya</taxon>
        <taxon>Ascomycota</taxon>
        <taxon>Pezizomycotina</taxon>
        <taxon>Sordariomycetes</taxon>
        <taxon>Hypocreomycetidae</taxon>
        <taxon>Glomerellales</taxon>
        <taxon>Glomerellaceae</taxon>
        <taxon>Colletotrichum</taxon>
        <taxon>Colletotrichum boninense species complex</taxon>
    </lineage>
</organism>
<reference evidence="3" key="1">
    <citation type="submission" date="2020-03" db="EMBL/GenBank/DDBJ databases">
        <authorList>
            <person name="He L."/>
        </authorList>
    </citation>
    <scope>NUCLEOTIDE SEQUENCE</scope>
    <source>
        <strain evidence="3">CkLH20</strain>
    </source>
</reference>
<gene>
    <name evidence="3" type="ORF">CkaCkLH20_07720</name>
</gene>
<proteinExistence type="predicted"/>
<accession>A0A9P6HZR0</accession>
<comment type="caution">
    <text evidence="3">The sequence shown here is derived from an EMBL/GenBank/DDBJ whole genome shotgun (WGS) entry which is preliminary data.</text>
</comment>
<dbReference type="InterPro" id="IPR028163">
    <property type="entry name" value="HAUS_6_N"/>
</dbReference>
<dbReference type="EMBL" id="JAATWM020000025">
    <property type="protein sequence ID" value="KAF9874583.1"/>
    <property type="molecule type" value="Genomic_DNA"/>
</dbReference>
<dbReference type="RefSeq" id="XP_038744044.1">
    <property type="nucleotide sequence ID" value="XM_038890436.1"/>
</dbReference>
<evidence type="ECO:0000313" key="4">
    <source>
        <dbReference type="Proteomes" id="UP000781932"/>
    </source>
</evidence>
<keyword evidence="4" id="KW-1185">Reference proteome</keyword>
<evidence type="ECO:0000313" key="3">
    <source>
        <dbReference type="EMBL" id="KAF9874583.1"/>
    </source>
</evidence>
<dbReference type="OrthoDB" id="5575722at2759"/>
<evidence type="ECO:0000256" key="1">
    <source>
        <dbReference type="SAM" id="MobiDB-lite"/>
    </source>
</evidence>
<dbReference type="Pfam" id="PF14661">
    <property type="entry name" value="HAUS6_N"/>
    <property type="match status" value="1"/>
</dbReference>